<protein>
    <submittedName>
        <fullName evidence="1">Uncharacterized protein</fullName>
    </submittedName>
</protein>
<dbReference type="KEGG" id="cai:Caci_5828"/>
<dbReference type="eggNOG" id="ENOG502ZJ43">
    <property type="taxonomic scope" value="Bacteria"/>
</dbReference>
<dbReference type="HOGENOM" id="CLU_2618038_0_0_11"/>
<sequence>MTKLISAFGDKLLSRALRTETAGACVPEHGQSCGGHCSGGWWWECSGSYFDCNGNCVCPTNWRHVGAC</sequence>
<dbReference type="Proteomes" id="UP000000851">
    <property type="component" value="Chromosome"/>
</dbReference>
<keyword evidence="2" id="KW-1185">Reference proteome</keyword>
<evidence type="ECO:0000313" key="1">
    <source>
        <dbReference type="EMBL" id="ACU74686.1"/>
    </source>
</evidence>
<dbReference type="EMBL" id="CP001700">
    <property type="protein sequence ID" value="ACU74686.1"/>
    <property type="molecule type" value="Genomic_DNA"/>
</dbReference>
<gene>
    <name evidence="1" type="ordered locus">Caci_5828</name>
</gene>
<evidence type="ECO:0000313" key="2">
    <source>
        <dbReference type="Proteomes" id="UP000000851"/>
    </source>
</evidence>
<dbReference type="RefSeq" id="WP_015794415.1">
    <property type="nucleotide sequence ID" value="NC_013131.1"/>
</dbReference>
<dbReference type="InParanoid" id="C7QDR2"/>
<dbReference type="STRING" id="479433.Caci_5828"/>
<organism evidence="1 2">
    <name type="scientific">Catenulispora acidiphila (strain DSM 44928 / JCM 14897 / NBRC 102108 / NRRL B-24433 / ID139908)</name>
    <dbReference type="NCBI Taxonomy" id="479433"/>
    <lineage>
        <taxon>Bacteria</taxon>
        <taxon>Bacillati</taxon>
        <taxon>Actinomycetota</taxon>
        <taxon>Actinomycetes</taxon>
        <taxon>Catenulisporales</taxon>
        <taxon>Catenulisporaceae</taxon>
        <taxon>Catenulispora</taxon>
    </lineage>
</organism>
<proteinExistence type="predicted"/>
<reference evidence="1 2" key="1">
    <citation type="journal article" date="2009" name="Stand. Genomic Sci.">
        <title>Complete genome sequence of Catenulispora acidiphila type strain (ID 139908).</title>
        <authorList>
            <person name="Copeland A."/>
            <person name="Lapidus A."/>
            <person name="Glavina Del Rio T."/>
            <person name="Nolan M."/>
            <person name="Lucas S."/>
            <person name="Chen F."/>
            <person name="Tice H."/>
            <person name="Cheng J.F."/>
            <person name="Bruce D."/>
            <person name="Goodwin L."/>
            <person name="Pitluck S."/>
            <person name="Mikhailova N."/>
            <person name="Pati A."/>
            <person name="Ivanova N."/>
            <person name="Mavromatis K."/>
            <person name="Chen A."/>
            <person name="Palaniappan K."/>
            <person name="Chain P."/>
            <person name="Land M."/>
            <person name="Hauser L."/>
            <person name="Chang Y.J."/>
            <person name="Jeffries C.D."/>
            <person name="Chertkov O."/>
            <person name="Brettin T."/>
            <person name="Detter J.C."/>
            <person name="Han C."/>
            <person name="Ali Z."/>
            <person name="Tindall B.J."/>
            <person name="Goker M."/>
            <person name="Bristow J."/>
            <person name="Eisen J.A."/>
            <person name="Markowitz V."/>
            <person name="Hugenholtz P."/>
            <person name="Kyrpides N.C."/>
            <person name="Klenk H.P."/>
        </authorList>
    </citation>
    <scope>NUCLEOTIDE SEQUENCE [LARGE SCALE GENOMIC DNA]</scope>
    <source>
        <strain evidence="2">DSM 44928 / JCM 14897 / NBRC 102108 / NRRL B-24433 / ID139908</strain>
    </source>
</reference>
<accession>C7QDR2</accession>
<name>C7QDR2_CATAD</name>
<dbReference type="AlphaFoldDB" id="C7QDR2"/>